<feature type="domain" description="YdbS-like PH" evidence="2">
    <location>
        <begin position="280"/>
        <end position="358"/>
    </location>
</feature>
<dbReference type="PIRSF" id="PIRSF026631">
    <property type="entry name" value="UCP026631"/>
    <property type="match status" value="1"/>
</dbReference>
<accession>A0ABW4YJ04</accession>
<dbReference type="InterPro" id="IPR014529">
    <property type="entry name" value="UCP026631"/>
</dbReference>
<dbReference type="RefSeq" id="WP_377771085.1">
    <property type="nucleotide sequence ID" value="NZ_JBHUHO010000024.1"/>
</dbReference>
<name>A0ABW4YJ04_9BACL</name>
<evidence type="ECO:0000313" key="4">
    <source>
        <dbReference type="Proteomes" id="UP001597362"/>
    </source>
</evidence>
<dbReference type="Pfam" id="PF03703">
    <property type="entry name" value="bPH_2"/>
    <property type="match status" value="2"/>
</dbReference>
<dbReference type="InterPro" id="IPR005182">
    <property type="entry name" value="YdbS-like_PH"/>
</dbReference>
<reference evidence="4" key="1">
    <citation type="journal article" date="2019" name="Int. J. Syst. Evol. Microbiol.">
        <title>The Global Catalogue of Microorganisms (GCM) 10K type strain sequencing project: providing services to taxonomists for standard genome sequencing and annotation.</title>
        <authorList>
            <consortium name="The Broad Institute Genomics Platform"/>
            <consortium name="The Broad Institute Genome Sequencing Center for Infectious Disease"/>
            <person name="Wu L."/>
            <person name="Ma J."/>
        </authorList>
    </citation>
    <scope>NUCLEOTIDE SEQUENCE [LARGE SCALE GENOMIC DNA]</scope>
    <source>
        <strain evidence="4">GH52</strain>
    </source>
</reference>
<organism evidence="3 4">
    <name type="scientific">Paenibacillus yanchengensis</name>
    <dbReference type="NCBI Taxonomy" id="2035833"/>
    <lineage>
        <taxon>Bacteria</taxon>
        <taxon>Bacillati</taxon>
        <taxon>Bacillota</taxon>
        <taxon>Bacilli</taxon>
        <taxon>Bacillales</taxon>
        <taxon>Paenibacillaceae</taxon>
        <taxon>Paenibacillus</taxon>
    </lineage>
</organism>
<feature type="transmembrane region" description="Helical" evidence="1">
    <location>
        <begin position="12"/>
        <end position="32"/>
    </location>
</feature>
<feature type="transmembrane region" description="Helical" evidence="1">
    <location>
        <begin position="250"/>
        <end position="276"/>
    </location>
</feature>
<evidence type="ECO:0000259" key="2">
    <source>
        <dbReference type="Pfam" id="PF03703"/>
    </source>
</evidence>
<dbReference type="Proteomes" id="UP001597362">
    <property type="component" value="Unassembled WGS sequence"/>
</dbReference>
<feature type="transmembrane region" description="Helical" evidence="1">
    <location>
        <begin position="201"/>
        <end position="224"/>
    </location>
</feature>
<keyword evidence="1" id="KW-0812">Transmembrane</keyword>
<comment type="caution">
    <text evidence="3">The sequence shown here is derived from an EMBL/GenBank/DDBJ whole genome shotgun (WGS) entry which is preliminary data.</text>
</comment>
<feature type="transmembrane region" description="Helical" evidence="1">
    <location>
        <begin position="378"/>
        <end position="398"/>
    </location>
</feature>
<keyword evidence="1" id="KW-0472">Membrane</keyword>
<feature type="transmembrane region" description="Helical" evidence="1">
    <location>
        <begin position="404"/>
        <end position="423"/>
    </location>
</feature>
<feature type="domain" description="YdbS-like PH" evidence="2">
    <location>
        <begin position="65"/>
        <end position="141"/>
    </location>
</feature>
<feature type="transmembrane region" description="Helical" evidence="1">
    <location>
        <begin position="44"/>
        <end position="65"/>
    </location>
</feature>
<gene>
    <name evidence="3" type="ORF">ACFSJH_08070</name>
</gene>
<protein>
    <submittedName>
        <fullName evidence="3">PH domain-containing protein</fullName>
    </submittedName>
</protein>
<dbReference type="PANTHER" id="PTHR34473:SF2">
    <property type="entry name" value="UPF0699 TRANSMEMBRANE PROTEIN YDBT"/>
    <property type="match status" value="1"/>
</dbReference>
<keyword evidence="4" id="KW-1185">Reference proteome</keyword>
<evidence type="ECO:0000256" key="1">
    <source>
        <dbReference type="SAM" id="Phobius"/>
    </source>
</evidence>
<sequence length="505" mass="57373">MKIDEQQKLHKLYIVDQSISLIKVFWPLFLIIVVKEGVNSSAFLWMIGGSIAIFLLGLLFSYIGWKRFSFTLMSDRIMIHSGVFFREEKTIYYGRIHSVNVQQKLLHRLFGIAQVMIETPGGKEKSDGVLSALSLSYANELAVMLRNRKMDAQQSREADADHVQMEQQAQEIVASAAIDSSTTSEEQLNPKVNINLKTSELLKAAATSLNFGLAIAFIAGLYSFGSQFLDVLLPESFIEDTLNPQYLLRAGLIVITLLVLAVIAVVWLLSLLLYVIKYSGFTMKEQQDQLLISYGLFEKKTFVIDPAKVQAVLVRQSWLRKPFGYVEIGIQVVSAEEKENLVLHPFIALQDVNGILQQILPKFIVPEKEKIVSAPKRAFLYYWRTPLIIALLLTSALFFFFEGYALWSLGLVPLIWLVMRASYKAAGVLLEKNQLTLRFGALTKTICLIHRPQIVSLSITRTRGQRRKQLLTISAHALGSLIPYKVKCLDEQHILPVWMWYRRNK</sequence>
<dbReference type="EMBL" id="JBHUHO010000024">
    <property type="protein sequence ID" value="MFD2115681.1"/>
    <property type="molecule type" value="Genomic_DNA"/>
</dbReference>
<evidence type="ECO:0000313" key="3">
    <source>
        <dbReference type="EMBL" id="MFD2115681.1"/>
    </source>
</evidence>
<dbReference type="PANTHER" id="PTHR34473">
    <property type="entry name" value="UPF0699 TRANSMEMBRANE PROTEIN YDBS"/>
    <property type="match status" value="1"/>
</dbReference>
<proteinExistence type="predicted"/>
<keyword evidence="1" id="KW-1133">Transmembrane helix</keyword>